<keyword evidence="8" id="KW-0811">Translocation</keyword>
<evidence type="ECO:0000256" key="7">
    <source>
        <dbReference type="ARBA" id="ARBA00022989"/>
    </source>
</evidence>
<evidence type="ECO:0000313" key="12">
    <source>
        <dbReference type="Proteomes" id="UP001597267"/>
    </source>
</evidence>
<keyword evidence="5" id="KW-0812">Transmembrane</keyword>
<evidence type="ECO:0000313" key="11">
    <source>
        <dbReference type="EMBL" id="MFD1671749.1"/>
    </source>
</evidence>
<evidence type="ECO:0000256" key="5">
    <source>
        <dbReference type="ARBA" id="ARBA00022692"/>
    </source>
</evidence>
<keyword evidence="3" id="KW-0813">Transport</keyword>
<sequence length="125" mass="13756">MSFILILVVMGVVMYFSMIRPQKKQQKKRQDMFSQMKKGDNIVTIGGLHGTIDSIDNEAQTVVIDSDGIYLTFNLGAIRDVKPVGTAAVPGITEKAEAKEVEAETEDAKTDSTEKAEDTEDKTDK</sequence>
<dbReference type="NCBIfam" id="TIGR00739">
    <property type="entry name" value="yajC"/>
    <property type="match status" value="1"/>
</dbReference>
<comment type="caution">
    <text evidence="11">The sequence shown here is derived from an EMBL/GenBank/DDBJ whole genome shotgun (WGS) entry which is preliminary data.</text>
</comment>
<evidence type="ECO:0000256" key="10">
    <source>
        <dbReference type="SAM" id="MobiDB-lite"/>
    </source>
</evidence>
<keyword evidence="12" id="KW-1185">Reference proteome</keyword>
<evidence type="ECO:0000256" key="3">
    <source>
        <dbReference type="ARBA" id="ARBA00022448"/>
    </source>
</evidence>
<feature type="region of interest" description="Disordered" evidence="10">
    <location>
        <begin position="95"/>
        <end position="125"/>
    </location>
</feature>
<name>A0ABW4J6Z4_9LACO</name>
<comment type="subcellular location">
    <subcellularLocation>
        <location evidence="1">Cell membrane</location>
        <topology evidence="1">Single-pass membrane protein</topology>
    </subcellularLocation>
</comment>
<dbReference type="EMBL" id="JBHTOP010000022">
    <property type="protein sequence ID" value="MFD1671749.1"/>
    <property type="molecule type" value="Genomic_DNA"/>
</dbReference>
<dbReference type="InterPro" id="IPR003849">
    <property type="entry name" value="Preprotein_translocase_YajC"/>
</dbReference>
<evidence type="ECO:0000256" key="1">
    <source>
        <dbReference type="ARBA" id="ARBA00004162"/>
    </source>
</evidence>
<protein>
    <submittedName>
        <fullName evidence="11">Preprotein translocase subunit YajC</fullName>
    </submittedName>
</protein>
<keyword evidence="6" id="KW-0653">Protein transport</keyword>
<dbReference type="SMART" id="SM01323">
    <property type="entry name" value="YajC"/>
    <property type="match status" value="1"/>
</dbReference>
<comment type="similarity">
    <text evidence="2">Belongs to the YajC family.</text>
</comment>
<evidence type="ECO:0000256" key="9">
    <source>
        <dbReference type="ARBA" id="ARBA00023136"/>
    </source>
</evidence>
<dbReference type="Proteomes" id="UP001597267">
    <property type="component" value="Unassembled WGS sequence"/>
</dbReference>
<organism evidence="11 12">
    <name type="scientific">Agrilactobacillus yilanensis</name>
    <dbReference type="NCBI Taxonomy" id="2485997"/>
    <lineage>
        <taxon>Bacteria</taxon>
        <taxon>Bacillati</taxon>
        <taxon>Bacillota</taxon>
        <taxon>Bacilli</taxon>
        <taxon>Lactobacillales</taxon>
        <taxon>Lactobacillaceae</taxon>
        <taxon>Agrilactobacillus</taxon>
    </lineage>
</organism>
<dbReference type="PANTHER" id="PTHR33909:SF1">
    <property type="entry name" value="SEC TRANSLOCON ACCESSORY COMPLEX SUBUNIT YAJC"/>
    <property type="match status" value="1"/>
</dbReference>
<evidence type="ECO:0000256" key="6">
    <source>
        <dbReference type="ARBA" id="ARBA00022927"/>
    </source>
</evidence>
<gene>
    <name evidence="11" type="primary">yajC</name>
    <name evidence="11" type="ORF">ACFQ5M_06575</name>
</gene>
<proteinExistence type="inferred from homology"/>
<evidence type="ECO:0000256" key="4">
    <source>
        <dbReference type="ARBA" id="ARBA00022475"/>
    </source>
</evidence>
<evidence type="ECO:0000256" key="2">
    <source>
        <dbReference type="ARBA" id="ARBA00006742"/>
    </source>
</evidence>
<dbReference type="PRINTS" id="PR01853">
    <property type="entry name" value="YAJCTRNLCASE"/>
</dbReference>
<dbReference type="RefSeq" id="WP_125713780.1">
    <property type="nucleotide sequence ID" value="NZ_JBHTOP010000022.1"/>
</dbReference>
<accession>A0ABW4J6Z4</accession>
<keyword evidence="4" id="KW-1003">Cell membrane</keyword>
<keyword evidence="9" id="KW-0472">Membrane</keyword>
<dbReference type="Pfam" id="PF02699">
    <property type="entry name" value="YajC"/>
    <property type="match status" value="1"/>
</dbReference>
<evidence type="ECO:0000256" key="8">
    <source>
        <dbReference type="ARBA" id="ARBA00023010"/>
    </source>
</evidence>
<keyword evidence="7" id="KW-1133">Transmembrane helix</keyword>
<reference evidence="12" key="1">
    <citation type="journal article" date="2019" name="Int. J. Syst. Evol. Microbiol.">
        <title>The Global Catalogue of Microorganisms (GCM) 10K type strain sequencing project: providing services to taxonomists for standard genome sequencing and annotation.</title>
        <authorList>
            <consortium name="The Broad Institute Genomics Platform"/>
            <consortium name="The Broad Institute Genome Sequencing Center for Infectious Disease"/>
            <person name="Wu L."/>
            <person name="Ma J."/>
        </authorList>
    </citation>
    <scope>NUCLEOTIDE SEQUENCE [LARGE SCALE GENOMIC DNA]</scope>
    <source>
        <strain evidence="12">CCM 8896</strain>
    </source>
</reference>
<dbReference type="PANTHER" id="PTHR33909">
    <property type="entry name" value="SEC TRANSLOCON ACCESSORY COMPLEX SUBUNIT YAJC"/>
    <property type="match status" value="1"/>
</dbReference>